<feature type="domain" description="ApeA N-terminal" evidence="2">
    <location>
        <begin position="10"/>
        <end position="265"/>
    </location>
</feature>
<accession>A0A379FPF4</accession>
<dbReference type="RefSeq" id="WP_115166948.1">
    <property type="nucleotide sequence ID" value="NZ_CP077317.1"/>
</dbReference>
<name>A0A379FPF4_PRORE</name>
<proteinExistence type="predicted"/>
<gene>
    <name evidence="3" type="ORF">NCTC11801_01569</name>
</gene>
<dbReference type="InterPro" id="IPR041223">
    <property type="entry name" value="ApeA_NTD"/>
</dbReference>
<evidence type="ECO:0000259" key="2">
    <source>
        <dbReference type="Pfam" id="PF18862"/>
    </source>
</evidence>
<dbReference type="EMBL" id="UGTZ01000001">
    <property type="protein sequence ID" value="SUC30639.1"/>
    <property type="molecule type" value="Genomic_DNA"/>
</dbReference>
<reference evidence="3 4" key="1">
    <citation type="submission" date="2018-06" db="EMBL/GenBank/DDBJ databases">
        <authorList>
            <consortium name="Pathogen Informatics"/>
            <person name="Doyle S."/>
        </authorList>
    </citation>
    <scope>NUCLEOTIDE SEQUENCE [LARGE SCALE GENOMIC DNA]</scope>
    <source>
        <strain evidence="3 4">NCTC11801</strain>
    </source>
</reference>
<dbReference type="AlphaFoldDB" id="A0A379FPF4"/>
<protein>
    <submittedName>
        <fullName evidence="3">Uncharacterized protein</fullName>
    </submittedName>
</protein>
<dbReference type="InterPro" id="IPR041229">
    <property type="entry name" value="HEPN_Apea"/>
</dbReference>
<dbReference type="Pfam" id="PF18862">
    <property type="entry name" value="ApeA_NTD1"/>
    <property type="match status" value="1"/>
</dbReference>
<dbReference type="GeneID" id="93672554"/>
<dbReference type="Proteomes" id="UP000254208">
    <property type="component" value="Unassembled WGS sequence"/>
</dbReference>
<sequence>MKLDEKIVMQGVFSVDEGDTYDLAGALEISESGEIYLDCIHKISASNLDQKDMLNLTGETSALGKILLIDSFTVSSEHKFSGDLSRTKLFCNKMVCVDKNHQGYDIKTSKMTFEIEDLEKWIAKPIINSEWKDNKKIYSYDLPDMERIELGDGLSLTLSHSMTISTGNFHERTEVRSKAFAIFESAEEKDLDFFIDNGVTLSNLVSFALDSVCTIKNSYYGENNNNRVIYQTANKMKKRKEINLVNYYFTMRSAGDRSAEIIKNWFLLSKKLRPTISLYTQLKSGTHQYTEAAFLSLAQAAEALHRRTCNDTPMSKSDYRVMVKDIIEKAGEKHEIFLKEKLSYGYEYSFRQRLELMLSVCWSDEKIKEREDDIRKIVQARNIFTHYPSKGDKILNEKLSKDLHDYTKLLENIIVSNILFIISSNDKEWTLSIMQRINKFRYRDF</sequence>
<organism evidence="3 4">
    <name type="scientific">Providencia rettgeri</name>
    <dbReference type="NCBI Taxonomy" id="587"/>
    <lineage>
        <taxon>Bacteria</taxon>
        <taxon>Pseudomonadati</taxon>
        <taxon>Pseudomonadota</taxon>
        <taxon>Gammaproteobacteria</taxon>
        <taxon>Enterobacterales</taxon>
        <taxon>Morganellaceae</taxon>
        <taxon>Providencia</taxon>
    </lineage>
</organism>
<dbReference type="Pfam" id="PF18739">
    <property type="entry name" value="HEPN_Apea"/>
    <property type="match status" value="1"/>
</dbReference>
<feature type="domain" description="Apea-like HEPN" evidence="1">
    <location>
        <begin position="295"/>
        <end position="419"/>
    </location>
</feature>
<evidence type="ECO:0000259" key="1">
    <source>
        <dbReference type="Pfam" id="PF18739"/>
    </source>
</evidence>
<evidence type="ECO:0000313" key="4">
    <source>
        <dbReference type="Proteomes" id="UP000254208"/>
    </source>
</evidence>
<evidence type="ECO:0000313" key="3">
    <source>
        <dbReference type="EMBL" id="SUC30639.1"/>
    </source>
</evidence>